<evidence type="ECO:0000256" key="1">
    <source>
        <dbReference type="SAM" id="MobiDB-lite"/>
    </source>
</evidence>
<feature type="region of interest" description="Disordered" evidence="1">
    <location>
        <begin position="197"/>
        <end position="229"/>
    </location>
</feature>
<organism evidence="2 3">
    <name type="scientific">Colletotrichum musicola</name>
    <dbReference type="NCBI Taxonomy" id="2175873"/>
    <lineage>
        <taxon>Eukaryota</taxon>
        <taxon>Fungi</taxon>
        <taxon>Dikarya</taxon>
        <taxon>Ascomycota</taxon>
        <taxon>Pezizomycotina</taxon>
        <taxon>Sordariomycetes</taxon>
        <taxon>Hypocreomycetidae</taxon>
        <taxon>Glomerellales</taxon>
        <taxon>Glomerellaceae</taxon>
        <taxon>Colletotrichum</taxon>
        <taxon>Colletotrichum orchidearum species complex</taxon>
    </lineage>
</organism>
<comment type="caution">
    <text evidence="2">The sequence shown here is derived from an EMBL/GenBank/DDBJ whole genome shotgun (WGS) entry which is preliminary data.</text>
</comment>
<keyword evidence="3" id="KW-1185">Reference proteome</keyword>
<dbReference type="Proteomes" id="UP000639643">
    <property type="component" value="Unassembled WGS sequence"/>
</dbReference>
<evidence type="ECO:0000313" key="3">
    <source>
        <dbReference type="Proteomes" id="UP000639643"/>
    </source>
</evidence>
<reference evidence="2" key="1">
    <citation type="journal article" date="2020" name="Phytopathology">
        <title>Genome Sequence Resources of Colletotrichum truncatum, C. plurivorum, C. musicola, and C. sojae: Four Species Pathogenic to Soybean (Glycine max).</title>
        <authorList>
            <person name="Rogerio F."/>
            <person name="Boufleur T.R."/>
            <person name="Ciampi-Guillardi M."/>
            <person name="Sukno S.A."/>
            <person name="Thon M.R."/>
            <person name="Massola Junior N.S."/>
            <person name="Baroncelli R."/>
        </authorList>
    </citation>
    <scope>NUCLEOTIDE SEQUENCE</scope>
    <source>
        <strain evidence="2">LFN0074</strain>
    </source>
</reference>
<protein>
    <submittedName>
        <fullName evidence="2">Uncharacterized protein</fullName>
    </submittedName>
</protein>
<name>A0A8H6KCS7_9PEZI</name>
<sequence>MREYAYLRVWQSQLQSQFQFQSKFQIQRSSVNPPGRHAQAGFRRPEEKQARTRRLPALNSSSGLYQTCTSSKYWVLRDLGRSHRKYPSPEPVVVPLAAAVPSIASLVVVDDMASLPPPHAPRRTGRNMGAAHRPTAIALVLVQHQHGLCRLCARVEPLHRPQFRAVNTDWDRTPKDPPCRLLGSPLHLSLVVFRIDNRDPDPEPMSGEEETEELTGQHDGERNEARRPC</sequence>
<proteinExistence type="predicted"/>
<accession>A0A8H6KCS7</accession>
<dbReference type="AlphaFoldDB" id="A0A8H6KCS7"/>
<feature type="compositionally biased region" description="Basic and acidic residues" evidence="1">
    <location>
        <begin position="215"/>
        <end position="229"/>
    </location>
</feature>
<dbReference type="EMBL" id="WIGM01000340">
    <property type="protein sequence ID" value="KAF6828356.1"/>
    <property type="molecule type" value="Genomic_DNA"/>
</dbReference>
<feature type="region of interest" description="Disordered" evidence="1">
    <location>
        <begin position="29"/>
        <end position="55"/>
    </location>
</feature>
<gene>
    <name evidence="2" type="ORF">CMUS01_08616</name>
</gene>
<evidence type="ECO:0000313" key="2">
    <source>
        <dbReference type="EMBL" id="KAF6828356.1"/>
    </source>
</evidence>